<accession>A0ABS3ATQ3</accession>
<dbReference type="PANTHER" id="PTHR47505">
    <property type="entry name" value="DNA UTILIZATION PROTEIN YHGH"/>
    <property type="match status" value="1"/>
</dbReference>
<dbReference type="SUPFAM" id="SSF53271">
    <property type="entry name" value="PRTase-like"/>
    <property type="match status" value="1"/>
</dbReference>
<evidence type="ECO:0000313" key="3">
    <source>
        <dbReference type="EMBL" id="MBN4067512.1"/>
    </source>
</evidence>
<dbReference type="PANTHER" id="PTHR47505:SF1">
    <property type="entry name" value="DNA UTILIZATION PROTEIN YHGH"/>
    <property type="match status" value="1"/>
</dbReference>
<comment type="caution">
    <text evidence="3">The sequence shown here is derived from an EMBL/GenBank/DDBJ whole genome shotgun (WGS) entry which is preliminary data.</text>
</comment>
<evidence type="ECO:0000313" key="4">
    <source>
        <dbReference type="Proteomes" id="UP000722121"/>
    </source>
</evidence>
<evidence type="ECO:0000256" key="1">
    <source>
        <dbReference type="ARBA" id="ARBA00008007"/>
    </source>
</evidence>
<dbReference type="Proteomes" id="UP000722121">
    <property type="component" value="Unassembled WGS sequence"/>
</dbReference>
<keyword evidence="4" id="KW-1185">Reference proteome</keyword>
<reference evidence="3 4" key="1">
    <citation type="submission" date="2021-02" db="EMBL/GenBank/DDBJ databases">
        <title>Activity-based single-cell genomes from oceanic crustal fluid captures similar information to metagenomic and metatranscriptomic surveys with orders of magnitude less sampling.</title>
        <authorList>
            <person name="D'Angelo T.S."/>
            <person name="Orcutt B.N."/>
        </authorList>
    </citation>
    <scope>NUCLEOTIDE SEQUENCE [LARGE SCALE GENOMIC DNA]</scope>
    <source>
        <strain evidence="3">AH-315-G07</strain>
    </source>
</reference>
<dbReference type="InterPro" id="IPR029057">
    <property type="entry name" value="PRTase-like"/>
</dbReference>
<proteinExistence type="inferred from homology"/>
<protein>
    <submittedName>
        <fullName evidence="3">ComF family protein</fullName>
    </submittedName>
</protein>
<organism evidence="3 4">
    <name type="scientific">Simkania negevensis</name>
    <dbReference type="NCBI Taxonomy" id="83561"/>
    <lineage>
        <taxon>Bacteria</taxon>
        <taxon>Pseudomonadati</taxon>
        <taxon>Chlamydiota</taxon>
        <taxon>Chlamydiia</taxon>
        <taxon>Parachlamydiales</taxon>
        <taxon>Simkaniaceae</taxon>
        <taxon>Simkania</taxon>
    </lineage>
</organism>
<comment type="similarity">
    <text evidence="1">Belongs to the ComF/GntX family.</text>
</comment>
<dbReference type="Gene3D" id="3.40.50.2020">
    <property type="match status" value="1"/>
</dbReference>
<dbReference type="CDD" id="cd06223">
    <property type="entry name" value="PRTases_typeI"/>
    <property type="match status" value="1"/>
</dbReference>
<feature type="domain" description="Phosphoribosyltransferase" evidence="2">
    <location>
        <begin position="53"/>
        <end position="168"/>
    </location>
</feature>
<dbReference type="InterPro" id="IPR000836">
    <property type="entry name" value="PRTase_dom"/>
</dbReference>
<sequence length="183" mass="20255">MSRKHRLCFSCQKERRRSFLAAVASALDYEGPARTLVTELKYGKKQYLAPAIASYMQAHFAALDWPKPDVVVPVPISFSHWLSRRFNQSALLAQELANALDVPCKQVLLRKSGSYAQAGLSVKQRRGLDSTSFYVWQGASVEDEIVLLVDDVFTTGTTLACCAEALLDSCPQAIFGYTACRAQ</sequence>
<dbReference type="InterPro" id="IPR051910">
    <property type="entry name" value="ComF/GntX_DNA_util-trans"/>
</dbReference>
<gene>
    <name evidence="3" type="ORF">JYU14_05450</name>
</gene>
<dbReference type="EMBL" id="JAFITR010000174">
    <property type="protein sequence ID" value="MBN4067512.1"/>
    <property type="molecule type" value="Genomic_DNA"/>
</dbReference>
<name>A0ABS3ATQ3_9BACT</name>
<evidence type="ECO:0000259" key="2">
    <source>
        <dbReference type="Pfam" id="PF00156"/>
    </source>
</evidence>
<dbReference type="Pfam" id="PF00156">
    <property type="entry name" value="Pribosyltran"/>
    <property type="match status" value="1"/>
</dbReference>